<dbReference type="InterPro" id="IPR003343">
    <property type="entry name" value="Big_2"/>
</dbReference>
<dbReference type="InterPro" id="IPR028203">
    <property type="entry name" value="PSII_CF48-like_dom"/>
</dbReference>
<evidence type="ECO:0000259" key="3">
    <source>
        <dbReference type="SMART" id="SM00635"/>
    </source>
</evidence>
<proteinExistence type="predicted"/>
<keyword evidence="2" id="KW-0604">Photosystem II</keyword>
<dbReference type="GO" id="GO:0015979">
    <property type="term" value="P:photosynthesis"/>
    <property type="evidence" value="ECO:0007669"/>
    <property type="project" value="UniProtKB-KW"/>
</dbReference>
<evidence type="ECO:0000256" key="2">
    <source>
        <dbReference type="ARBA" id="ARBA00023276"/>
    </source>
</evidence>
<dbReference type="EMBL" id="JACQAY010000234">
    <property type="protein sequence ID" value="MBI3540048.1"/>
    <property type="molecule type" value="Genomic_DNA"/>
</dbReference>
<evidence type="ECO:0000256" key="1">
    <source>
        <dbReference type="ARBA" id="ARBA00022531"/>
    </source>
</evidence>
<dbReference type="Pfam" id="PF02368">
    <property type="entry name" value="Big_2"/>
    <property type="match status" value="1"/>
</dbReference>
<dbReference type="InterPro" id="IPR008964">
    <property type="entry name" value="Invasin/intimin_cell_adhesion"/>
</dbReference>
<dbReference type="PANTHER" id="PTHR47199">
    <property type="entry name" value="PHOTOSYSTEM II STABILITY/ASSEMBLY FACTOR HCF136, CHLOROPLASTIC"/>
    <property type="match status" value="1"/>
</dbReference>
<evidence type="ECO:0000313" key="5">
    <source>
        <dbReference type="Proteomes" id="UP000807850"/>
    </source>
</evidence>
<dbReference type="Pfam" id="PF14870">
    <property type="entry name" value="PSII_BNR"/>
    <property type="match status" value="1"/>
</dbReference>
<organism evidence="4 5">
    <name type="scientific">Eiseniibacteriota bacterium</name>
    <dbReference type="NCBI Taxonomy" id="2212470"/>
    <lineage>
        <taxon>Bacteria</taxon>
        <taxon>Candidatus Eiseniibacteriota</taxon>
    </lineage>
</organism>
<feature type="domain" description="BIG2" evidence="3">
    <location>
        <begin position="45"/>
        <end position="125"/>
    </location>
</feature>
<accession>A0A9D6LBD6</accession>
<dbReference type="PROSITE" id="PS51257">
    <property type="entry name" value="PROKAR_LIPOPROTEIN"/>
    <property type="match status" value="1"/>
</dbReference>
<dbReference type="AlphaFoldDB" id="A0A9D6LBD6"/>
<dbReference type="SUPFAM" id="SSF49373">
    <property type="entry name" value="Invasin/intimin cell-adhesion fragments"/>
    <property type="match status" value="1"/>
</dbReference>
<name>A0A9D6LBD6_UNCEI</name>
<evidence type="ECO:0000313" key="4">
    <source>
        <dbReference type="EMBL" id="MBI3540048.1"/>
    </source>
</evidence>
<sequence length="423" mass="43564">MRPIPHLNALRPRGARLALILFALAAIGGCECHNRPPTAPVVVPPLSAVIVAPGTDTLRVGARAQFTAVALDTLGQPTGSVSFAWTSSDPAVATVDATGRVAGVGEGVSLVIVAAGGRKDTATVFVYADTAWYTQTSGSARNLLGVFFLDDGRSGWAVGSGGAIVHTADAGVHWAPQTSNSSANLNAVWFTSAGEGWIAGNTGTVLHTLDAGTTWTRVDVSAGQNLMALCFADPAHGWVVGGNGQLIRTQDGGLTWSHQTLTGATLRGVAAAGVNDVWFVSDVGEIFGTHTGGDVVFRVLPAIAAQALRAVVRRSASEAWAVGDAGLAPRTVVTPDSVAWELRNAGAAYQLWGVHYPDATIGYAVGFNGGGAILRTDDAGVTWQPQAAHTSRQLNGVWFVDALRGWAVGDAGVIVHTARGGLR</sequence>
<dbReference type="InterPro" id="IPR015943">
    <property type="entry name" value="WD40/YVTN_repeat-like_dom_sf"/>
</dbReference>
<reference evidence="4" key="1">
    <citation type="submission" date="2020-07" db="EMBL/GenBank/DDBJ databases">
        <title>Huge and variable diversity of episymbiotic CPR bacteria and DPANN archaea in groundwater ecosystems.</title>
        <authorList>
            <person name="He C.Y."/>
            <person name="Keren R."/>
            <person name="Whittaker M."/>
            <person name="Farag I.F."/>
            <person name="Doudna J."/>
            <person name="Cate J.H.D."/>
            <person name="Banfield J.F."/>
        </authorList>
    </citation>
    <scope>NUCLEOTIDE SEQUENCE</scope>
    <source>
        <strain evidence="4">NC_groundwater_928_Pr1_S-0.2um_72_17</strain>
    </source>
</reference>
<dbReference type="SMART" id="SM00635">
    <property type="entry name" value="BID_2"/>
    <property type="match status" value="1"/>
</dbReference>
<comment type="caution">
    <text evidence="4">The sequence shown here is derived from an EMBL/GenBank/DDBJ whole genome shotgun (WGS) entry which is preliminary data.</text>
</comment>
<dbReference type="GO" id="GO:0009523">
    <property type="term" value="C:photosystem II"/>
    <property type="evidence" value="ECO:0007669"/>
    <property type="project" value="UniProtKB-KW"/>
</dbReference>
<keyword evidence="1" id="KW-0602">Photosynthesis</keyword>
<dbReference type="Gene3D" id="2.60.40.1080">
    <property type="match status" value="1"/>
</dbReference>
<dbReference type="PANTHER" id="PTHR47199:SF2">
    <property type="entry name" value="PHOTOSYSTEM II STABILITY_ASSEMBLY FACTOR HCF136, CHLOROPLASTIC"/>
    <property type="match status" value="1"/>
</dbReference>
<protein>
    <submittedName>
        <fullName evidence="4">Ig-like domain-containing protein</fullName>
    </submittedName>
</protein>
<gene>
    <name evidence="4" type="ORF">HY076_07225</name>
</gene>
<dbReference type="Proteomes" id="UP000807850">
    <property type="component" value="Unassembled WGS sequence"/>
</dbReference>
<dbReference type="Gene3D" id="2.130.10.10">
    <property type="entry name" value="YVTN repeat-like/Quinoprotein amine dehydrogenase"/>
    <property type="match status" value="1"/>
</dbReference>
<dbReference type="SUPFAM" id="SSF110296">
    <property type="entry name" value="Oligoxyloglucan reducing end-specific cellobiohydrolase"/>
    <property type="match status" value="2"/>
</dbReference>